<dbReference type="PANTHER" id="PTHR15948:SF0">
    <property type="entry name" value="GOLGI PH REGULATOR A-RELATED"/>
    <property type="match status" value="1"/>
</dbReference>
<comment type="catalytic activity">
    <reaction evidence="7">
        <text>bromide(in) = bromide(out)</text>
        <dbReference type="Rhea" id="RHEA:75383"/>
        <dbReference type="ChEBI" id="CHEBI:15858"/>
    </reaction>
</comment>
<evidence type="ECO:0000256" key="6">
    <source>
        <dbReference type="ARBA" id="ARBA00024145"/>
    </source>
</evidence>
<feature type="transmembrane region" description="Helical" evidence="9">
    <location>
        <begin position="383"/>
        <end position="405"/>
    </location>
</feature>
<evidence type="ECO:0000256" key="9">
    <source>
        <dbReference type="SAM" id="Phobius"/>
    </source>
</evidence>
<evidence type="ECO:0000256" key="2">
    <source>
        <dbReference type="ARBA" id="ARBA00009478"/>
    </source>
</evidence>
<sequence>MGFVGDTFIIIFSQLFFFLGGWVFFLRRLFKDYEVQHMTIVVFFSFTFSLSCLMFELVTFEILDILESSSRRIHWQIVLFITLIDVIIVLPYLISFYLVATFGFLNNLKLRLGGSFLVFLFYLYLFWKLGVSFPISSSRHTVFSFEPCIGRVGIIGVTIMAVLSGFGAVNYPYTCMSLFIHPVTRAAIDTSEKRLMQTFNMLLAKKRRLCHFELEKKVSAVFAATILVRMFEYKIFNFSVGTKLSGSNINTRALKDEIASLEEVSRHLFLELHQLRCAEERIEFSRTLKGQYFNFLGYFFCVYCIWKIIVSIANILFNRVGLQDPITRGIDIAVHYFGFTFDVPFWSQQISFWLVGVIVITSIRGLLITLTKFFYAIASTKSFNVIVLFIAHVMGTYFLSSVVLLRMNMTAEYRTILTQILGDLQFHFYHRWFDVIFLVSTVCSIFFLYIAHKQVTETTSTRVLADDIDWHTHTR</sequence>
<feature type="transmembrane region" description="Helical" evidence="9">
    <location>
        <begin position="112"/>
        <end position="129"/>
    </location>
</feature>
<evidence type="ECO:0000256" key="1">
    <source>
        <dbReference type="ARBA" id="ARBA00004141"/>
    </source>
</evidence>
<feature type="transmembrane region" description="Helical" evidence="9">
    <location>
        <begin position="38"/>
        <end position="57"/>
    </location>
</feature>
<evidence type="ECO:0000259" key="11">
    <source>
        <dbReference type="Pfam" id="PF12537"/>
    </source>
</evidence>
<feature type="transmembrane region" description="Helical" evidence="9">
    <location>
        <begin position="6"/>
        <end position="26"/>
    </location>
</feature>
<comment type="catalytic activity">
    <reaction evidence="6">
        <text>iodide(out) = iodide(in)</text>
        <dbReference type="Rhea" id="RHEA:66324"/>
        <dbReference type="ChEBI" id="CHEBI:16382"/>
    </reaction>
</comment>
<name>A0A0R3UG45_MESCO</name>
<dbReference type="EMBL" id="UXSR01005238">
    <property type="protein sequence ID" value="VDD80151.1"/>
    <property type="molecule type" value="Genomic_DNA"/>
</dbReference>
<reference evidence="12 13" key="1">
    <citation type="submission" date="2018-10" db="EMBL/GenBank/DDBJ databases">
        <authorList>
            <consortium name="Pathogen Informatics"/>
        </authorList>
    </citation>
    <scope>NUCLEOTIDE SEQUENCE [LARGE SCALE GENOMIC DNA]</scope>
</reference>
<dbReference type="GO" id="GO:0051452">
    <property type="term" value="P:intracellular pH reduction"/>
    <property type="evidence" value="ECO:0007669"/>
    <property type="project" value="TreeGrafter"/>
</dbReference>
<evidence type="ECO:0000256" key="5">
    <source>
        <dbReference type="ARBA" id="ARBA00023136"/>
    </source>
</evidence>
<keyword evidence="3 9" id="KW-0812">Transmembrane</keyword>
<gene>
    <name evidence="12" type="ORF">MCOS_LOCUS6154</name>
</gene>
<dbReference type="GO" id="GO:0008308">
    <property type="term" value="F:voltage-gated monoatomic anion channel activity"/>
    <property type="evidence" value="ECO:0007669"/>
    <property type="project" value="TreeGrafter"/>
</dbReference>
<evidence type="ECO:0000313" key="13">
    <source>
        <dbReference type="Proteomes" id="UP000267029"/>
    </source>
</evidence>
<dbReference type="Proteomes" id="UP000267029">
    <property type="component" value="Unassembled WGS sequence"/>
</dbReference>
<dbReference type="InterPro" id="IPR022535">
    <property type="entry name" value="Golgi_pH-regulator_cons_dom"/>
</dbReference>
<feature type="domain" description="Golgi pH regulator conserved" evidence="11">
    <location>
        <begin position="143"/>
        <end position="209"/>
    </location>
</feature>
<feature type="transmembrane region" description="Helical" evidence="9">
    <location>
        <begin position="432"/>
        <end position="451"/>
    </location>
</feature>
<dbReference type="OrthoDB" id="264392at2759"/>
<feature type="transmembrane region" description="Helical" evidence="9">
    <location>
        <begin position="77"/>
        <end position="100"/>
    </location>
</feature>
<feature type="transmembrane region" description="Helical" evidence="9">
    <location>
        <begin position="295"/>
        <end position="317"/>
    </location>
</feature>
<keyword evidence="5 9" id="KW-0472">Membrane</keyword>
<evidence type="ECO:0000256" key="4">
    <source>
        <dbReference type="ARBA" id="ARBA00022989"/>
    </source>
</evidence>
<proteinExistence type="inferred from homology"/>
<dbReference type="PANTHER" id="PTHR15948">
    <property type="entry name" value="G-PROTEIN COUPLED RECEPTOR 89-RELATED"/>
    <property type="match status" value="1"/>
</dbReference>
<dbReference type="GO" id="GO:0032580">
    <property type="term" value="C:Golgi cisterna membrane"/>
    <property type="evidence" value="ECO:0007669"/>
    <property type="project" value="TreeGrafter"/>
</dbReference>
<dbReference type="Pfam" id="PF12430">
    <property type="entry name" value="ABA_GPCR"/>
    <property type="match status" value="1"/>
</dbReference>
<feature type="transmembrane region" description="Helical" evidence="9">
    <location>
        <begin position="149"/>
        <end position="169"/>
    </location>
</feature>
<comment type="subcellular location">
    <subcellularLocation>
        <location evidence="1">Membrane</location>
        <topology evidence="1">Multi-pass membrane protein</topology>
    </subcellularLocation>
</comment>
<dbReference type="InterPro" id="IPR015672">
    <property type="entry name" value="GPHR/GTG"/>
</dbReference>
<evidence type="ECO:0000313" key="12">
    <source>
        <dbReference type="EMBL" id="VDD80151.1"/>
    </source>
</evidence>
<evidence type="ECO:0008006" key="14">
    <source>
        <dbReference type="Google" id="ProtNLM"/>
    </source>
</evidence>
<feature type="transmembrane region" description="Helical" evidence="9">
    <location>
        <begin position="350"/>
        <end position="371"/>
    </location>
</feature>
<comment type="catalytic activity">
    <reaction evidence="8">
        <text>fluoride(in) = fluoride(out)</text>
        <dbReference type="Rhea" id="RHEA:76159"/>
        <dbReference type="ChEBI" id="CHEBI:17051"/>
    </reaction>
</comment>
<comment type="similarity">
    <text evidence="2">Belongs to the Golgi pH regulator (TC 1.A.38) family.</text>
</comment>
<evidence type="ECO:0000256" key="3">
    <source>
        <dbReference type="ARBA" id="ARBA00022692"/>
    </source>
</evidence>
<evidence type="ECO:0000256" key="8">
    <source>
        <dbReference type="ARBA" id="ARBA00044702"/>
    </source>
</evidence>
<feature type="domain" description="Abscisic acid G-protein coupled receptor-like" evidence="10">
    <location>
        <begin position="284"/>
        <end position="453"/>
    </location>
</feature>
<dbReference type="InterPro" id="IPR025969">
    <property type="entry name" value="ABA_GPCR_dom"/>
</dbReference>
<dbReference type="STRING" id="53468.A0A0R3UG45"/>
<accession>A0A0R3UG45</accession>
<keyword evidence="13" id="KW-1185">Reference proteome</keyword>
<evidence type="ECO:0000256" key="7">
    <source>
        <dbReference type="ARBA" id="ARBA00035085"/>
    </source>
</evidence>
<dbReference type="Pfam" id="PF12537">
    <property type="entry name" value="GPHR_N"/>
    <property type="match status" value="1"/>
</dbReference>
<evidence type="ECO:0000259" key="10">
    <source>
        <dbReference type="Pfam" id="PF12430"/>
    </source>
</evidence>
<protein>
    <recommendedName>
        <fullName evidence="14">Abscisic acid G-protein coupled receptor-like domain-containing protein</fullName>
    </recommendedName>
</protein>
<organism evidence="12 13">
    <name type="scientific">Mesocestoides corti</name>
    <name type="common">Flatworm</name>
    <dbReference type="NCBI Taxonomy" id="53468"/>
    <lineage>
        <taxon>Eukaryota</taxon>
        <taxon>Metazoa</taxon>
        <taxon>Spiralia</taxon>
        <taxon>Lophotrochozoa</taxon>
        <taxon>Platyhelminthes</taxon>
        <taxon>Cestoda</taxon>
        <taxon>Eucestoda</taxon>
        <taxon>Cyclophyllidea</taxon>
        <taxon>Mesocestoididae</taxon>
        <taxon>Mesocestoides</taxon>
    </lineage>
</organism>
<dbReference type="AlphaFoldDB" id="A0A0R3UG45"/>
<keyword evidence="4 9" id="KW-1133">Transmembrane helix</keyword>